<dbReference type="InterPro" id="IPR010997">
    <property type="entry name" value="HRDC-like_sf"/>
</dbReference>
<proteinExistence type="inferred from homology"/>
<dbReference type="GO" id="GO:0003676">
    <property type="term" value="F:nucleic acid binding"/>
    <property type="evidence" value="ECO:0007669"/>
    <property type="project" value="InterPro"/>
</dbReference>
<dbReference type="InterPro" id="IPR027417">
    <property type="entry name" value="P-loop_NTPase"/>
</dbReference>
<dbReference type="InterPro" id="IPR018982">
    <property type="entry name" value="RQC_domain"/>
</dbReference>
<name>A0AAW0JI64_QUESU</name>
<evidence type="ECO:0000256" key="1">
    <source>
        <dbReference type="ARBA" id="ARBA00005446"/>
    </source>
</evidence>
<dbReference type="InterPro" id="IPR029491">
    <property type="entry name" value="Helicase_HTH"/>
</dbReference>
<dbReference type="GO" id="GO:0005737">
    <property type="term" value="C:cytoplasm"/>
    <property type="evidence" value="ECO:0007669"/>
    <property type="project" value="TreeGrafter"/>
</dbReference>
<dbReference type="GO" id="GO:0006260">
    <property type="term" value="P:DNA replication"/>
    <property type="evidence" value="ECO:0007669"/>
    <property type="project" value="InterPro"/>
</dbReference>
<dbReference type="AlphaFoldDB" id="A0AAW0JI64"/>
<accession>A0AAW0JI64</accession>
<keyword evidence="7" id="KW-1185">Reference proteome</keyword>
<dbReference type="GO" id="GO:0000724">
    <property type="term" value="P:double-strand break repair via homologous recombination"/>
    <property type="evidence" value="ECO:0007669"/>
    <property type="project" value="TreeGrafter"/>
</dbReference>
<gene>
    <name evidence="6" type="primary">RECQL3</name>
    <name evidence="6" type="ORF">CFP56_032310</name>
</gene>
<dbReference type="PROSITE" id="PS51192">
    <property type="entry name" value="HELICASE_ATP_BIND_1"/>
    <property type="match status" value="1"/>
</dbReference>
<evidence type="ECO:0000259" key="5">
    <source>
        <dbReference type="PROSITE" id="PS51192"/>
    </source>
</evidence>
<dbReference type="PANTHER" id="PTHR13710">
    <property type="entry name" value="DNA HELICASE RECQ FAMILY MEMBER"/>
    <property type="match status" value="1"/>
</dbReference>
<dbReference type="SMART" id="SM00341">
    <property type="entry name" value="HRDC"/>
    <property type="match status" value="1"/>
</dbReference>
<dbReference type="InterPro" id="IPR036390">
    <property type="entry name" value="WH_DNA-bd_sf"/>
</dbReference>
<dbReference type="GO" id="GO:0005634">
    <property type="term" value="C:nucleus"/>
    <property type="evidence" value="ECO:0007669"/>
    <property type="project" value="TreeGrafter"/>
</dbReference>
<dbReference type="GO" id="GO:0005694">
    <property type="term" value="C:chromosome"/>
    <property type="evidence" value="ECO:0007669"/>
    <property type="project" value="TreeGrafter"/>
</dbReference>
<feature type="domain" description="Helicase ATP-binding" evidence="5">
    <location>
        <begin position="131"/>
        <end position="247"/>
    </location>
</feature>
<dbReference type="InterPro" id="IPR002121">
    <property type="entry name" value="HRDC_dom"/>
</dbReference>
<dbReference type="FunFam" id="1.10.10.10:FF:000513">
    <property type="entry name" value="ATP-dependent DNA helicase"/>
    <property type="match status" value="1"/>
</dbReference>
<dbReference type="InterPro" id="IPR036388">
    <property type="entry name" value="WH-like_DNA-bd_sf"/>
</dbReference>
<evidence type="ECO:0000256" key="2">
    <source>
        <dbReference type="ARBA" id="ARBA00034617"/>
    </source>
</evidence>
<dbReference type="CDD" id="cd17920">
    <property type="entry name" value="DEXHc_RecQ"/>
    <property type="match status" value="1"/>
</dbReference>
<dbReference type="GO" id="GO:0005524">
    <property type="term" value="F:ATP binding"/>
    <property type="evidence" value="ECO:0007669"/>
    <property type="project" value="InterPro"/>
</dbReference>
<comment type="caution">
    <text evidence="6">The sequence shown here is derived from an EMBL/GenBank/DDBJ whole genome shotgun (WGS) entry which is preliminary data.</text>
</comment>
<dbReference type="Pfam" id="PF09382">
    <property type="entry name" value="RQC"/>
    <property type="match status" value="1"/>
</dbReference>
<comment type="similarity">
    <text evidence="1">Belongs to the helicase family. RecQ subfamily.</text>
</comment>
<evidence type="ECO:0000259" key="4">
    <source>
        <dbReference type="PROSITE" id="PS50967"/>
    </source>
</evidence>
<dbReference type="GO" id="GO:0009378">
    <property type="term" value="F:four-way junction helicase activity"/>
    <property type="evidence" value="ECO:0007669"/>
    <property type="project" value="TreeGrafter"/>
</dbReference>
<evidence type="ECO:0000313" key="7">
    <source>
        <dbReference type="Proteomes" id="UP000237347"/>
    </source>
</evidence>
<dbReference type="GO" id="GO:0043138">
    <property type="term" value="F:3'-5' DNA helicase activity"/>
    <property type="evidence" value="ECO:0007669"/>
    <property type="project" value="UniProtKB-EC"/>
</dbReference>
<dbReference type="Pfam" id="PF00570">
    <property type="entry name" value="HRDC"/>
    <property type="match status" value="1"/>
</dbReference>
<dbReference type="InterPro" id="IPR014001">
    <property type="entry name" value="Helicase_ATP-bd"/>
</dbReference>
<dbReference type="InterPro" id="IPR044876">
    <property type="entry name" value="HRDC_dom_sf"/>
</dbReference>
<dbReference type="Gene3D" id="1.10.150.80">
    <property type="entry name" value="HRDC domain"/>
    <property type="match status" value="1"/>
</dbReference>
<dbReference type="SUPFAM" id="SSF46785">
    <property type="entry name" value="Winged helix' DNA-binding domain"/>
    <property type="match status" value="1"/>
</dbReference>
<comment type="catalytic activity">
    <reaction evidence="2">
        <text>Couples ATP hydrolysis with the unwinding of duplex DNA by translocating in the 3'-5' direction.</text>
        <dbReference type="EC" id="5.6.2.4"/>
    </reaction>
</comment>
<dbReference type="Pfam" id="PF14493">
    <property type="entry name" value="HTH_40"/>
    <property type="match status" value="1"/>
</dbReference>
<dbReference type="Pfam" id="PF00270">
    <property type="entry name" value="DEAD"/>
    <property type="match status" value="1"/>
</dbReference>
<protein>
    <recommendedName>
        <fullName evidence="3">DNA 3'-5' helicase</fullName>
        <ecNumber evidence="3">5.6.2.4</ecNumber>
    </recommendedName>
</protein>
<sequence length="805" mass="90099">MESILKVPPLVVGRTGIVVSPLISLMQDQVMTLKQRGVRAEYLGSAQTDTSVQNKAEKGQFDILYMTPEKACLIPTSDFAKADFYWEKPKRKIKEELLGVIDGCTTLLFGNNLQKTVTAWPLWRKIFSCWIYQVPPLVVGRTGIVVSPLISLMQDQVMTLKQRGVRAEYLGSAQTDTSVQNKAEKGQFDILYMTPEKACLIPTSFWSNLLKIGISLFAVDEAHCISEWGHDFRVEYKQLDKLRDILLDVPFMKDPYVAVGSFDRTNLFYGVKSFNRGNCDNCLTSKKERDLSREAFLLMACIKSCRGKWGLNMPVDVLRGSRSKKILNAEFDKLPLHGLGKEYSSNWWKALAHQLISNGYLMETVADVYVTVSVSSKGEQFLKSARPDYQPPLFLPVTSEMEDDGENMSASCEVEDFKSFATLKREGFSEVEAQLYQMLLEERLKLARSIGTAPYAICGDETIKIIALRRPSTKARLANIDGVNQHLLEKHGDHFLQIIRNLSQGLNLSLGGEASLQTSTTTKTTVINRVNSLTNQREKLSPAKCEAWRMWHEDGFSIQKIANFPSRPAPIKEQTVLNYLLDAAQGGFQFDWTRFCDEVGLTREIFSAIQGAILKVGTTEKLRSIKDELPEAISYEHIKTVLAMQNLGISPELILPSNHNTLNADQLPNNLSECSLISTSTCYMEGPCEVETSAKNSIGRCSFGKIEVAASVPSTGGQGPKLSLVHDEDTLLTKRQKVSELDEGSLIPLEATESSIVEWLKNYAEGVTLSEILEHFNGSKEESVLDLLSCLEGDFLIYKKNDMYR</sequence>
<dbReference type="Gene3D" id="1.10.10.10">
    <property type="entry name" value="Winged helix-like DNA-binding domain superfamily/Winged helix DNA-binding domain"/>
    <property type="match status" value="1"/>
</dbReference>
<dbReference type="SUPFAM" id="SSF47819">
    <property type="entry name" value="HRDC-like"/>
    <property type="match status" value="1"/>
</dbReference>
<evidence type="ECO:0000313" key="6">
    <source>
        <dbReference type="EMBL" id="KAK7826380.1"/>
    </source>
</evidence>
<dbReference type="EC" id="5.6.2.4" evidence="3"/>
<dbReference type="Proteomes" id="UP000237347">
    <property type="component" value="Unassembled WGS sequence"/>
</dbReference>
<feature type="non-terminal residue" evidence="6">
    <location>
        <position position="805"/>
    </location>
</feature>
<dbReference type="PANTHER" id="PTHR13710:SF120">
    <property type="entry name" value="BIFUNCTIONAL 3'-5' EXONUCLEASE_ATP-DEPENDENT HELICASE WRN"/>
    <property type="match status" value="1"/>
</dbReference>
<organism evidence="6 7">
    <name type="scientific">Quercus suber</name>
    <name type="common">Cork oak</name>
    <dbReference type="NCBI Taxonomy" id="58331"/>
    <lineage>
        <taxon>Eukaryota</taxon>
        <taxon>Viridiplantae</taxon>
        <taxon>Streptophyta</taxon>
        <taxon>Embryophyta</taxon>
        <taxon>Tracheophyta</taxon>
        <taxon>Spermatophyta</taxon>
        <taxon>Magnoliopsida</taxon>
        <taxon>eudicotyledons</taxon>
        <taxon>Gunneridae</taxon>
        <taxon>Pentapetalae</taxon>
        <taxon>rosids</taxon>
        <taxon>fabids</taxon>
        <taxon>Fagales</taxon>
        <taxon>Fagaceae</taxon>
        <taxon>Quercus</taxon>
    </lineage>
</organism>
<dbReference type="Gene3D" id="3.40.50.300">
    <property type="entry name" value="P-loop containing nucleotide triphosphate hydrolases"/>
    <property type="match status" value="2"/>
</dbReference>
<dbReference type="SMART" id="SM00956">
    <property type="entry name" value="RQC"/>
    <property type="match status" value="1"/>
</dbReference>
<dbReference type="EMBL" id="PKMF04000548">
    <property type="protein sequence ID" value="KAK7826380.1"/>
    <property type="molecule type" value="Genomic_DNA"/>
</dbReference>
<feature type="domain" description="HRDC" evidence="4">
    <location>
        <begin position="429"/>
        <end position="509"/>
    </location>
</feature>
<dbReference type="PROSITE" id="PS50967">
    <property type="entry name" value="HRDC"/>
    <property type="match status" value="1"/>
</dbReference>
<dbReference type="InterPro" id="IPR011545">
    <property type="entry name" value="DEAD/DEAH_box_helicase_dom"/>
</dbReference>
<evidence type="ECO:0000256" key="3">
    <source>
        <dbReference type="ARBA" id="ARBA00034808"/>
    </source>
</evidence>
<reference evidence="6 7" key="1">
    <citation type="journal article" date="2018" name="Sci. Data">
        <title>The draft genome sequence of cork oak.</title>
        <authorList>
            <person name="Ramos A.M."/>
            <person name="Usie A."/>
            <person name="Barbosa P."/>
            <person name="Barros P.M."/>
            <person name="Capote T."/>
            <person name="Chaves I."/>
            <person name="Simoes F."/>
            <person name="Abreu I."/>
            <person name="Carrasquinho I."/>
            <person name="Faro C."/>
            <person name="Guimaraes J.B."/>
            <person name="Mendonca D."/>
            <person name="Nobrega F."/>
            <person name="Rodrigues L."/>
            <person name="Saibo N.J.M."/>
            <person name="Varela M.C."/>
            <person name="Egas C."/>
            <person name="Matos J."/>
            <person name="Miguel C.M."/>
            <person name="Oliveira M.M."/>
            <person name="Ricardo C.P."/>
            <person name="Goncalves S."/>
        </authorList>
    </citation>
    <scope>NUCLEOTIDE SEQUENCE [LARGE SCALE GENOMIC DNA]</scope>
    <source>
        <strain evidence="7">cv. HL8</strain>
    </source>
</reference>
<dbReference type="SUPFAM" id="SSF52540">
    <property type="entry name" value="P-loop containing nucleoside triphosphate hydrolases"/>
    <property type="match status" value="2"/>
</dbReference>